<dbReference type="InterPro" id="IPR001173">
    <property type="entry name" value="Glyco_trans_2-like"/>
</dbReference>
<evidence type="ECO:0000313" key="2">
    <source>
        <dbReference type="EMBL" id="AXJ12712.1"/>
    </source>
</evidence>
<keyword evidence="2" id="KW-0328">Glycosyltransferase</keyword>
<dbReference type="Pfam" id="PF00535">
    <property type="entry name" value="Glycos_transf_2"/>
    <property type="match status" value="1"/>
</dbReference>
<dbReference type="Proteomes" id="UP000255411">
    <property type="component" value="Chromosome"/>
</dbReference>
<dbReference type="RefSeq" id="WP_115129971.1">
    <property type="nucleotide sequence ID" value="NZ_CP022601.1"/>
</dbReference>
<dbReference type="GO" id="GO:0016757">
    <property type="term" value="F:glycosyltransferase activity"/>
    <property type="evidence" value="ECO:0007669"/>
    <property type="project" value="UniProtKB-KW"/>
</dbReference>
<dbReference type="AlphaFoldDB" id="A0A345VJ10"/>
<protein>
    <submittedName>
        <fullName evidence="2">Putative glycosyltransferase EpsJ</fullName>
        <ecNumber evidence="2">2.4.-.-</ecNumber>
    </submittedName>
</protein>
<dbReference type="PANTHER" id="PTHR43685:SF2">
    <property type="entry name" value="GLYCOSYLTRANSFERASE 2-LIKE DOMAIN-CONTAINING PROTEIN"/>
    <property type="match status" value="1"/>
</dbReference>
<evidence type="ECO:0000259" key="1">
    <source>
        <dbReference type="Pfam" id="PF00535"/>
    </source>
</evidence>
<dbReference type="InterPro" id="IPR050834">
    <property type="entry name" value="Glycosyltransf_2"/>
</dbReference>
<dbReference type="InterPro" id="IPR029044">
    <property type="entry name" value="Nucleotide-diphossugar_trans"/>
</dbReference>
<evidence type="ECO:0000313" key="3">
    <source>
        <dbReference type="Proteomes" id="UP000255411"/>
    </source>
</evidence>
<dbReference type="Gene3D" id="3.90.550.10">
    <property type="entry name" value="Spore Coat Polysaccharide Biosynthesis Protein SpsA, Chain A"/>
    <property type="match status" value="1"/>
</dbReference>
<organism evidence="2 3">
    <name type="scientific">Streptococcus pluranimalium</name>
    <dbReference type="NCBI Taxonomy" id="82348"/>
    <lineage>
        <taxon>Bacteria</taxon>
        <taxon>Bacillati</taxon>
        <taxon>Bacillota</taxon>
        <taxon>Bacilli</taxon>
        <taxon>Lactobacillales</taxon>
        <taxon>Streptococcaceae</taxon>
        <taxon>Streptococcus</taxon>
    </lineage>
</organism>
<reference evidence="2 3" key="1">
    <citation type="submission" date="2017-07" db="EMBL/GenBank/DDBJ databases">
        <title>Streptococcus pluranimalium as cause of bovine abortion.</title>
        <authorList>
            <person name="Rodriguez Campos S."/>
            <person name="Gobeli Brawand S."/>
            <person name="Brodard I."/>
            <person name="Rychener L."/>
            <person name="Perreten V."/>
        </authorList>
    </citation>
    <scope>NUCLEOTIDE SEQUENCE [LARGE SCALE GENOMIC DNA]</scope>
    <source>
        <strain evidence="2 3">14A0014</strain>
    </source>
</reference>
<sequence>MDSVSVIVTCYNHEQYIEECLESIFLQEYSNIQVYVYNDGSTDASETKINNMMALSPFPIKYVYHENMGVVKTRNRALDEVAGDFILFLDSDDKIEKNYICELVATAQQNKADIVYCGMKKLQTNDLFLEAPSFDLNRLLEGNYIHSASLIRQKVISNVRYDLILNHDKLEDYDFFLNLIINRQAKAVANLNTYLLYRISENSRSHHKDWVSYYKTYSYIIAKYISKYPEYIQSVLHYNFNQLLSLDIEASIKKEKLLVVAINSNQEEEILVDRKIFFKDSITFEVPRGIKTLRIRMSNIPSFYRRISLRTSDYQTEILPVKANAHIDNSSYIFSDFYPFIEFDLTPYLGNQFVLEYERFNISDITSETYIANELIKVIESKNQSLSESDSLLLASQKDNADSTRLMELQSEYDELFQKYHAVIGSRRWIYPTKIINFFRRKK</sequence>
<gene>
    <name evidence="2" type="primary">epsJ_1</name>
    <name evidence="2" type="ORF">Sp14A_07870</name>
</gene>
<dbReference type="PANTHER" id="PTHR43685">
    <property type="entry name" value="GLYCOSYLTRANSFERASE"/>
    <property type="match status" value="1"/>
</dbReference>
<dbReference type="EC" id="2.4.-.-" evidence="2"/>
<dbReference type="SUPFAM" id="SSF53448">
    <property type="entry name" value="Nucleotide-diphospho-sugar transferases"/>
    <property type="match status" value="1"/>
</dbReference>
<name>A0A345VJ10_9STRE</name>
<feature type="domain" description="Glycosyltransferase 2-like" evidence="1">
    <location>
        <begin position="5"/>
        <end position="127"/>
    </location>
</feature>
<proteinExistence type="predicted"/>
<accession>A0A345VJ10</accession>
<keyword evidence="2" id="KW-0808">Transferase</keyword>
<dbReference type="EMBL" id="CP022601">
    <property type="protein sequence ID" value="AXJ12712.1"/>
    <property type="molecule type" value="Genomic_DNA"/>
</dbReference>
<dbReference type="CDD" id="cd00761">
    <property type="entry name" value="Glyco_tranf_GTA_type"/>
    <property type="match status" value="1"/>
</dbReference>